<name>A0ABP7NW01_9BACT</name>
<keyword evidence="2" id="KW-1185">Reference proteome</keyword>
<reference evidence="2" key="1">
    <citation type="journal article" date="2019" name="Int. J. Syst. Evol. Microbiol.">
        <title>The Global Catalogue of Microorganisms (GCM) 10K type strain sequencing project: providing services to taxonomists for standard genome sequencing and annotation.</title>
        <authorList>
            <consortium name="The Broad Institute Genomics Platform"/>
            <consortium name="The Broad Institute Genome Sequencing Center for Infectious Disease"/>
            <person name="Wu L."/>
            <person name="Ma J."/>
        </authorList>
    </citation>
    <scope>NUCLEOTIDE SEQUENCE [LARGE SCALE GENOMIC DNA]</scope>
    <source>
        <strain evidence="2">JCM 17214</strain>
    </source>
</reference>
<organism evidence="1 2">
    <name type="scientific">Hymenobacter algoricola</name>
    <dbReference type="NCBI Taxonomy" id="486267"/>
    <lineage>
        <taxon>Bacteria</taxon>
        <taxon>Pseudomonadati</taxon>
        <taxon>Bacteroidota</taxon>
        <taxon>Cytophagia</taxon>
        <taxon>Cytophagales</taxon>
        <taxon>Hymenobacteraceae</taxon>
        <taxon>Hymenobacter</taxon>
    </lineage>
</organism>
<comment type="caution">
    <text evidence="1">The sequence shown here is derived from an EMBL/GenBank/DDBJ whole genome shotgun (WGS) entry which is preliminary data.</text>
</comment>
<gene>
    <name evidence="1" type="ORF">GCM10022406_39900</name>
</gene>
<evidence type="ECO:0000313" key="2">
    <source>
        <dbReference type="Proteomes" id="UP001499909"/>
    </source>
</evidence>
<sequence length="152" mass="16984">MQALPAAGAYIGLESMGPSHDDITPDDTTDRWYHENRLLIRGDSAFLEKMPVVIKDGEKGYSASDGGFYTYKGRINAYPDSLVTRFRLVNHDYMLTRFRYLRPPGKDSTLSLGEMVARGIAEVDSSRFKVSYQLTTSPGGLSMDGVTYELKK</sequence>
<dbReference type="EMBL" id="BAABDH010000113">
    <property type="protein sequence ID" value="GAA3954330.1"/>
    <property type="molecule type" value="Genomic_DNA"/>
</dbReference>
<evidence type="ECO:0000313" key="1">
    <source>
        <dbReference type="EMBL" id="GAA3954330.1"/>
    </source>
</evidence>
<accession>A0ABP7NW01</accession>
<proteinExistence type="predicted"/>
<dbReference type="Proteomes" id="UP001499909">
    <property type="component" value="Unassembled WGS sequence"/>
</dbReference>
<protein>
    <submittedName>
        <fullName evidence="1">Uncharacterized protein</fullName>
    </submittedName>
</protein>